<protein>
    <recommendedName>
        <fullName evidence="3">Permuted papain-like amidase YaeF/Yiix C92 family enzyme</fullName>
    </recommendedName>
</protein>
<dbReference type="Gene3D" id="3.90.1720.10">
    <property type="entry name" value="endopeptidase domain like (from Nostoc punctiforme)"/>
    <property type="match status" value="1"/>
</dbReference>
<accession>A0ABZ3FMI0</accession>
<dbReference type="RefSeq" id="WP_425307743.1">
    <property type="nucleotide sequence ID" value="NZ_CP154795.1"/>
</dbReference>
<dbReference type="SUPFAM" id="SSF54001">
    <property type="entry name" value="Cysteine proteinases"/>
    <property type="match status" value="1"/>
</dbReference>
<sequence>MLTDDRSRFIDALTPGDLLLFDKLQHAGALIQFADNAPCSHCAIVVSETEAADATLPHGRDAVAITPIAELLDPDYIHSVLALRLPGASERIDQIRESVHGYIERGAEFEMLDLLALAPSTLLRAYHDHKFGLGPRGWRMLCGSLAAAARGVDMVRRNDCAHKLTCSEFVYRVYAEAGFEIEVLEPLPWRSTGRVGRRSPEHALRQMASVVEDRVSPGHPGIRDQIVDPNLVTPGDLYRSPSFEVAARFVAPMPYRG</sequence>
<dbReference type="EMBL" id="CP154795">
    <property type="protein sequence ID" value="XAN06309.1"/>
    <property type="molecule type" value="Genomic_DNA"/>
</dbReference>
<evidence type="ECO:0000313" key="2">
    <source>
        <dbReference type="Proteomes" id="UP001442841"/>
    </source>
</evidence>
<dbReference type="InterPro" id="IPR038765">
    <property type="entry name" value="Papain-like_cys_pep_sf"/>
</dbReference>
<keyword evidence="2" id="KW-1185">Reference proteome</keyword>
<evidence type="ECO:0008006" key="3">
    <source>
        <dbReference type="Google" id="ProtNLM"/>
    </source>
</evidence>
<name>A0ABZ3FMI0_9ACTN</name>
<evidence type="ECO:0000313" key="1">
    <source>
        <dbReference type="EMBL" id="XAN06309.1"/>
    </source>
</evidence>
<organism evidence="1 2">
    <name type="scientific">Ammonicoccus fulvus</name>
    <dbReference type="NCBI Taxonomy" id="3138240"/>
    <lineage>
        <taxon>Bacteria</taxon>
        <taxon>Bacillati</taxon>
        <taxon>Actinomycetota</taxon>
        <taxon>Actinomycetes</taxon>
        <taxon>Propionibacteriales</taxon>
        <taxon>Propionibacteriaceae</taxon>
        <taxon>Ammonicoccus</taxon>
    </lineage>
</organism>
<proteinExistence type="predicted"/>
<dbReference type="Proteomes" id="UP001442841">
    <property type="component" value="Chromosome"/>
</dbReference>
<gene>
    <name evidence="1" type="ORF">AADG42_02980</name>
</gene>
<reference evidence="1 2" key="1">
    <citation type="submission" date="2024-04" db="EMBL/GenBank/DDBJ databases">
        <title>Isolation of an actinomycete strain from pig manure.</title>
        <authorList>
            <person name="Gong T."/>
            <person name="Yu Z."/>
            <person name="An M."/>
            <person name="Wei C."/>
            <person name="Yang W."/>
            <person name="Liu L."/>
        </authorList>
    </citation>
    <scope>NUCLEOTIDE SEQUENCE [LARGE SCALE GENOMIC DNA]</scope>
    <source>
        <strain evidence="1 2">ZF39</strain>
    </source>
</reference>